<dbReference type="AlphaFoldDB" id="A0A841L0Q8"/>
<dbReference type="Proteomes" id="UP000579281">
    <property type="component" value="Unassembled WGS sequence"/>
</dbReference>
<organism evidence="1 2">
    <name type="scientific">Anaerosolibacter carboniphilus</name>
    <dbReference type="NCBI Taxonomy" id="1417629"/>
    <lineage>
        <taxon>Bacteria</taxon>
        <taxon>Bacillati</taxon>
        <taxon>Bacillota</taxon>
        <taxon>Clostridia</taxon>
        <taxon>Peptostreptococcales</taxon>
        <taxon>Thermotaleaceae</taxon>
        <taxon>Anaerosolibacter</taxon>
    </lineage>
</organism>
<dbReference type="RefSeq" id="WP_184310515.1">
    <property type="nucleotide sequence ID" value="NZ_JACHEN010000011.1"/>
</dbReference>
<protein>
    <submittedName>
        <fullName evidence="1">Uncharacterized protein</fullName>
    </submittedName>
</protein>
<keyword evidence="2" id="KW-1185">Reference proteome</keyword>
<reference evidence="1 2" key="1">
    <citation type="submission" date="2020-08" db="EMBL/GenBank/DDBJ databases">
        <title>Genomic Encyclopedia of Type Strains, Phase IV (KMG-IV): sequencing the most valuable type-strain genomes for metagenomic binning, comparative biology and taxonomic classification.</title>
        <authorList>
            <person name="Goeker M."/>
        </authorList>
    </citation>
    <scope>NUCLEOTIDE SEQUENCE [LARGE SCALE GENOMIC DNA]</scope>
    <source>
        <strain evidence="1 2">DSM 103526</strain>
    </source>
</reference>
<accession>A0A841L0Q8</accession>
<dbReference type="EMBL" id="JACHEN010000011">
    <property type="protein sequence ID" value="MBB6215969.1"/>
    <property type="molecule type" value="Genomic_DNA"/>
</dbReference>
<gene>
    <name evidence="1" type="ORF">HNQ80_002060</name>
</gene>
<evidence type="ECO:0000313" key="2">
    <source>
        <dbReference type="Proteomes" id="UP000579281"/>
    </source>
</evidence>
<name>A0A841L0Q8_9FIRM</name>
<proteinExistence type="predicted"/>
<evidence type="ECO:0000313" key="1">
    <source>
        <dbReference type="EMBL" id="MBB6215969.1"/>
    </source>
</evidence>
<comment type="caution">
    <text evidence="1">The sequence shown here is derived from an EMBL/GenBank/DDBJ whole genome shotgun (WGS) entry which is preliminary data.</text>
</comment>
<sequence>MKRNSKSRINSFIAIGFGSSDTGINLYWSNDALKTLEKYVHKQFPEDQGNQSKLPDEN</sequence>